<dbReference type="Pfam" id="PF05709">
    <property type="entry name" value="Sipho_tail"/>
    <property type="match status" value="1"/>
</dbReference>
<organism evidence="2 3">
    <name type="scientific">Fructilactobacillus hinvesii</name>
    <dbReference type="NCBI Taxonomy" id="2940300"/>
    <lineage>
        <taxon>Bacteria</taxon>
        <taxon>Bacillati</taxon>
        <taxon>Bacillota</taxon>
        <taxon>Bacilli</taxon>
        <taxon>Lactobacillales</taxon>
        <taxon>Lactobacillaceae</taxon>
        <taxon>Fructilactobacillus</taxon>
    </lineage>
</organism>
<dbReference type="Proteomes" id="UP001057025">
    <property type="component" value="Chromosome"/>
</dbReference>
<proteinExistence type="predicted"/>
<name>A0ABY5BQQ8_9LACO</name>
<reference evidence="2" key="1">
    <citation type="submission" date="2022-05" db="EMBL/GenBank/DDBJ databases">
        <authorList>
            <person name="Oliphant S.A."/>
            <person name="Watson-Haigh N.S."/>
            <person name="Sumby K.M."/>
            <person name="Gardner J.M."/>
            <person name="Jiranek V."/>
        </authorList>
    </citation>
    <scope>NUCLEOTIDE SEQUENCE</scope>
    <source>
        <strain evidence="2">KI11_C11</strain>
    </source>
</reference>
<protein>
    <submittedName>
        <fullName evidence="2">Phage tail family protein</fullName>
    </submittedName>
</protein>
<evidence type="ECO:0000313" key="2">
    <source>
        <dbReference type="EMBL" id="USS87459.1"/>
    </source>
</evidence>
<sequence>MNPELYLMIDGKPEFNIKDKLPIMDFMGCDSDDPAIVNNYQNYAGLDGSLFTSSSIQKNSVNLRFLFHYDNFQDYRSRIYLINQFFHQKKIYRIRTNSEPDLVMFCRPTTFQIKPIDNGSHDCTIVIPMENPSGYRYSRFDSLSQQDLWDDFPLGWDIPVMTANDFIFTDKFNFKLMNPSGVPIDPYYEHHDLKIHMSWVGPFIKLNNWTNNTSYTYFKKNDGTNNLVLDGINTYANGTQDSINSDYGNLQLEPGFNAITVNGCSSCKIKFEFPFIYV</sequence>
<dbReference type="EMBL" id="CP097118">
    <property type="protein sequence ID" value="USS87459.1"/>
    <property type="molecule type" value="Genomic_DNA"/>
</dbReference>
<dbReference type="RefSeq" id="WP_252796755.1">
    <property type="nucleotide sequence ID" value="NZ_CP097118.1"/>
</dbReference>
<accession>A0ABY5BQQ8</accession>
<evidence type="ECO:0000259" key="1">
    <source>
        <dbReference type="Pfam" id="PF05709"/>
    </source>
</evidence>
<gene>
    <name evidence="2" type="ORF">M3M39_04885</name>
</gene>
<dbReference type="Gene3D" id="2.40.30.200">
    <property type="match status" value="1"/>
</dbReference>
<evidence type="ECO:0000313" key="3">
    <source>
        <dbReference type="Proteomes" id="UP001057025"/>
    </source>
</evidence>
<feature type="domain" description="Siphovirus-type tail component RIFT-related" evidence="1">
    <location>
        <begin position="15"/>
        <end position="124"/>
    </location>
</feature>
<keyword evidence="3" id="KW-1185">Reference proteome</keyword>
<dbReference type="InterPro" id="IPR008841">
    <property type="entry name" value="Siphovirus-type_tail_N"/>
</dbReference>